<dbReference type="Proteomes" id="UP000077266">
    <property type="component" value="Unassembled WGS sequence"/>
</dbReference>
<reference evidence="1 2" key="1">
    <citation type="journal article" date="2016" name="Mol. Biol. Evol.">
        <title>Comparative Genomics of Early-Diverging Mushroom-Forming Fungi Provides Insights into the Origins of Lignocellulose Decay Capabilities.</title>
        <authorList>
            <person name="Nagy L.G."/>
            <person name="Riley R."/>
            <person name="Tritt A."/>
            <person name="Adam C."/>
            <person name="Daum C."/>
            <person name="Floudas D."/>
            <person name="Sun H."/>
            <person name="Yadav J.S."/>
            <person name="Pangilinan J."/>
            <person name="Larsson K.H."/>
            <person name="Matsuura K."/>
            <person name="Barry K."/>
            <person name="Labutti K."/>
            <person name="Kuo R."/>
            <person name="Ohm R.A."/>
            <person name="Bhattacharya S.S."/>
            <person name="Shirouzu T."/>
            <person name="Yoshinaga Y."/>
            <person name="Martin F.M."/>
            <person name="Grigoriev I.V."/>
            <person name="Hibbett D.S."/>
        </authorList>
    </citation>
    <scope>NUCLEOTIDE SEQUENCE [LARGE SCALE GENOMIC DNA]</scope>
    <source>
        <strain evidence="1 2">HHB12029</strain>
    </source>
</reference>
<dbReference type="EMBL" id="KV425885">
    <property type="protein sequence ID" value="KZW03093.1"/>
    <property type="molecule type" value="Genomic_DNA"/>
</dbReference>
<dbReference type="PANTHER" id="PTHR38850">
    <property type="entry name" value="CERATO-PLATANIN"/>
    <property type="match status" value="1"/>
</dbReference>
<evidence type="ECO:0000313" key="2">
    <source>
        <dbReference type="Proteomes" id="UP000077266"/>
    </source>
</evidence>
<gene>
    <name evidence="1" type="ORF">EXIGLDRAFT_320343</name>
</gene>
<accession>A0A165Q536</accession>
<evidence type="ECO:0000313" key="1">
    <source>
        <dbReference type="EMBL" id="KZW03093.1"/>
    </source>
</evidence>
<dbReference type="STRING" id="1314781.A0A165Q536"/>
<dbReference type="AlphaFoldDB" id="A0A165Q536"/>
<proteinExistence type="predicted"/>
<sequence>MARRRWAWVRPSQARRFPHLWRGVSTRRASTLSAVAALQCPISKHHSFRSIYRDYVSYCTSSEYCCKREAMPSYRYRTSPHGSQIPHFHLLVQLAQMFLGPFCTTSLAQPSLVTMIFTFLSAAATLAAPSGTCTMNFIGSLGCKINSNRVAYWTAVPGCDNLCIQLSYQGHTLSCTSTPLAARTISAAWNYREFGVGAMWRRRHLDDRRRL</sequence>
<name>A0A165Q536_EXIGL</name>
<keyword evidence="2" id="KW-1185">Reference proteome</keyword>
<organism evidence="1 2">
    <name type="scientific">Exidia glandulosa HHB12029</name>
    <dbReference type="NCBI Taxonomy" id="1314781"/>
    <lineage>
        <taxon>Eukaryota</taxon>
        <taxon>Fungi</taxon>
        <taxon>Dikarya</taxon>
        <taxon>Basidiomycota</taxon>
        <taxon>Agaricomycotina</taxon>
        <taxon>Agaricomycetes</taxon>
        <taxon>Auriculariales</taxon>
        <taxon>Exidiaceae</taxon>
        <taxon>Exidia</taxon>
    </lineage>
</organism>
<protein>
    <submittedName>
        <fullName evidence="1">Uncharacterized protein</fullName>
    </submittedName>
</protein>
<dbReference type="PANTHER" id="PTHR38850:SF2">
    <property type="entry name" value="CERATO-PLATANIN"/>
    <property type="match status" value="1"/>
</dbReference>
<dbReference type="InParanoid" id="A0A165Q536"/>